<feature type="domain" description="Cytochrome c" evidence="5">
    <location>
        <begin position="77"/>
        <end position="166"/>
    </location>
</feature>
<keyword evidence="7" id="KW-1185">Reference proteome</keyword>
<sequence>MKLKKQFFMKYVWILALVFVFVGCGENKKEEKKGFSYERTKKKEEKKEETIEVPVDLNNKGVGPIKELSFPETIDTDLADKGKVLFMEKCTACHLPNKKLVGPPMQGVYKQRSPEWVMNMIMNPIEMLKKDSIAQALQKQYNNAVMIDQRIGEEDARALAEYLRTL</sequence>
<dbReference type="PROSITE" id="PS51257">
    <property type="entry name" value="PROKAR_LIPOPROTEIN"/>
    <property type="match status" value="1"/>
</dbReference>
<evidence type="ECO:0000259" key="5">
    <source>
        <dbReference type="PROSITE" id="PS51007"/>
    </source>
</evidence>
<dbReference type="InterPro" id="IPR036909">
    <property type="entry name" value="Cyt_c-like_dom_sf"/>
</dbReference>
<name>A0ABQ5MG44_9FLAO</name>
<dbReference type="Proteomes" id="UP001143543">
    <property type="component" value="Unassembled WGS sequence"/>
</dbReference>
<protein>
    <recommendedName>
        <fullName evidence="5">Cytochrome c domain-containing protein</fullName>
    </recommendedName>
</protein>
<evidence type="ECO:0000256" key="3">
    <source>
        <dbReference type="ARBA" id="ARBA00023004"/>
    </source>
</evidence>
<dbReference type="EMBL" id="BRVO01000001">
    <property type="protein sequence ID" value="GLB48005.1"/>
    <property type="molecule type" value="Genomic_DNA"/>
</dbReference>
<dbReference type="SUPFAM" id="SSF46626">
    <property type="entry name" value="Cytochrome c"/>
    <property type="match status" value="1"/>
</dbReference>
<evidence type="ECO:0000256" key="4">
    <source>
        <dbReference type="PROSITE-ProRule" id="PRU00433"/>
    </source>
</evidence>
<organism evidence="6 7">
    <name type="scientific">Neptunitalea lumnitzerae</name>
    <dbReference type="NCBI Taxonomy" id="2965509"/>
    <lineage>
        <taxon>Bacteria</taxon>
        <taxon>Pseudomonadati</taxon>
        <taxon>Bacteroidota</taxon>
        <taxon>Flavobacteriia</taxon>
        <taxon>Flavobacteriales</taxon>
        <taxon>Flavobacteriaceae</taxon>
        <taxon>Neptunitalea</taxon>
    </lineage>
</organism>
<evidence type="ECO:0000313" key="6">
    <source>
        <dbReference type="EMBL" id="GLB48005.1"/>
    </source>
</evidence>
<dbReference type="InterPro" id="IPR009056">
    <property type="entry name" value="Cyt_c-like_dom"/>
</dbReference>
<evidence type="ECO:0000313" key="7">
    <source>
        <dbReference type="Proteomes" id="UP001143543"/>
    </source>
</evidence>
<proteinExistence type="predicted"/>
<evidence type="ECO:0000256" key="1">
    <source>
        <dbReference type="ARBA" id="ARBA00022617"/>
    </source>
</evidence>
<gene>
    <name evidence="6" type="ORF">Y10_03730</name>
</gene>
<keyword evidence="1 4" id="KW-0349">Heme</keyword>
<evidence type="ECO:0000256" key="2">
    <source>
        <dbReference type="ARBA" id="ARBA00022723"/>
    </source>
</evidence>
<dbReference type="Pfam" id="PF00034">
    <property type="entry name" value="Cytochrom_C"/>
    <property type="match status" value="1"/>
</dbReference>
<dbReference type="Gene3D" id="1.10.760.10">
    <property type="entry name" value="Cytochrome c-like domain"/>
    <property type="match status" value="1"/>
</dbReference>
<reference evidence="6" key="1">
    <citation type="submission" date="2022-07" db="EMBL/GenBank/DDBJ databases">
        <title>Taxonomy of Novel Oxalotrophic and Methylotrophic Bacteria.</title>
        <authorList>
            <person name="Sahin N."/>
            <person name="Tani A."/>
        </authorList>
    </citation>
    <scope>NUCLEOTIDE SEQUENCE</scope>
    <source>
        <strain evidence="6">Y10</strain>
    </source>
</reference>
<keyword evidence="2 4" id="KW-0479">Metal-binding</keyword>
<accession>A0ABQ5MG44</accession>
<keyword evidence="3 4" id="KW-0408">Iron</keyword>
<comment type="caution">
    <text evidence="6">The sequence shown here is derived from an EMBL/GenBank/DDBJ whole genome shotgun (WGS) entry which is preliminary data.</text>
</comment>
<dbReference type="PROSITE" id="PS51007">
    <property type="entry name" value="CYTC"/>
    <property type="match status" value="1"/>
</dbReference>